<dbReference type="Proteomes" id="UP000548632">
    <property type="component" value="Unassembled WGS sequence"/>
</dbReference>
<reference evidence="1 2" key="1">
    <citation type="journal article" date="2020" name="Arch. Microbiol.">
        <title>The genome sequence of the giant phototrophic gammaproteobacterium Thiospirillum jenense gives insight into its physiological properties and phylogenetic relationships.</title>
        <authorList>
            <person name="Imhoff J.F."/>
            <person name="Meyer T.E."/>
            <person name="Kyndt J.A."/>
        </authorList>
    </citation>
    <scope>NUCLEOTIDE SEQUENCE [LARGE SCALE GENOMIC DNA]</scope>
    <source>
        <strain evidence="1 2">DSM 216</strain>
    </source>
</reference>
<accession>A0A839HBD7</accession>
<evidence type="ECO:0000313" key="1">
    <source>
        <dbReference type="EMBL" id="MBB1125520.1"/>
    </source>
</evidence>
<sequence>MKKPAITIEPIAYCVSGCDDPFIRIEACGQSEWIVVSGDGCCLGVSGEWNDDPGCRFRTPNWYQEHQFSTIEEAVDAIDFYQKRLDRAVF</sequence>
<dbReference type="AlphaFoldDB" id="A0A839HBD7"/>
<proteinExistence type="predicted"/>
<keyword evidence="2" id="KW-1185">Reference proteome</keyword>
<organism evidence="1 2">
    <name type="scientific">Thiospirillum jenense</name>
    <dbReference type="NCBI Taxonomy" id="1653858"/>
    <lineage>
        <taxon>Bacteria</taxon>
        <taxon>Pseudomonadati</taxon>
        <taxon>Pseudomonadota</taxon>
        <taxon>Gammaproteobacteria</taxon>
        <taxon>Chromatiales</taxon>
        <taxon>Chromatiaceae</taxon>
        <taxon>Thiospirillum</taxon>
    </lineage>
</organism>
<protein>
    <submittedName>
        <fullName evidence="1">Uncharacterized protein</fullName>
    </submittedName>
</protein>
<comment type="caution">
    <text evidence="1">The sequence shown here is derived from an EMBL/GenBank/DDBJ whole genome shotgun (WGS) entry which is preliminary data.</text>
</comment>
<evidence type="ECO:0000313" key="2">
    <source>
        <dbReference type="Proteomes" id="UP000548632"/>
    </source>
</evidence>
<gene>
    <name evidence="1" type="ORF">HUK38_04650</name>
</gene>
<dbReference type="EMBL" id="JABVCQ010000007">
    <property type="protein sequence ID" value="MBB1125520.1"/>
    <property type="molecule type" value="Genomic_DNA"/>
</dbReference>
<name>A0A839HBD7_9GAMM</name>
<dbReference type="RefSeq" id="WP_182582950.1">
    <property type="nucleotide sequence ID" value="NZ_JABVCQ010000007.1"/>
</dbReference>